<organism evidence="2 3">
    <name type="scientific">Eumeta variegata</name>
    <name type="common">Bagworm moth</name>
    <name type="synonym">Eumeta japonica</name>
    <dbReference type="NCBI Taxonomy" id="151549"/>
    <lineage>
        <taxon>Eukaryota</taxon>
        <taxon>Metazoa</taxon>
        <taxon>Ecdysozoa</taxon>
        <taxon>Arthropoda</taxon>
        <taxon>Hexapoda</taxon>
        <taxon>Insecta</taxon>
        <taxon>Pterygota</taxon>
        <taxon>Neoptera</taxon>
        <taxon>Endopterygota</taxon>
        <taxon>Lepidoptera</taxon>
        <taxon>Glossata</taxon>
        <taxon>Ditrysia</taxon>
        <taxon>Tineoidea</taxon>
        <taxon>Psychidae</taxon>
        <taxon>Oiketicinae</taxon>
        <taxon>Eumeta</taxon>
    </lineage>
</organism>
<feature type="region of interest" description="Disordered" evidence="1">
    <location>
        <begin position="175"/>
        <end position="199"/>
    </location>
</feature>
<evidence type="ECO:0000313" key="2">
    <source>
        <dbReference type="EMBL" id="GBP51642.1"/>
    </source>
</evidence>
<proteinExistence type="predicted"/>
<name>A0A4C1WMC9_EUMVA</name>
<gene>
    <name evidence="2" type="ORF">EVAR_96238_1</name>
</gene>
<dbReference type="Proteomes" id="UP000299102">
    <property type="component" value="Unassembled WGS sequence"/>
</dbReference>
<evidence type="ECO:0000313" key="3">
    <source>
        <dbReference type="Proteomes" id="UP000299102"/>
    </source>
</evidence>
<dbReference type="EMBL" id="BGZK01000585">
    <property type="protein sequence ID" value="GBP51642.1"/>
    <property type="molecule type" value="Genomic_DNA"/>
</dbReference>
<keyword evidence="3" id="KW-1185">Reference proteome</keyword>
<reference evidence="2 3" key="1">
    <citation type="journal article" date="2019" name="Commun. Biol.">
        <title>The bagworm genome reveals a unique fibroin gene that provides high tensile strength.</title>
        <authorList>
            <person name="Kono N."/>
            <person name="Nakamura H."/>
            <person name="Ohtoshi R."/>
            <person name="Tomita M."/>
            <person name="Numata K."/>
            <person name="Arakawa K."/>
        </authorList>
    </citation>
    <scope>NUCLEOTIDE SEQUENCE [LARGE SCALE GENOMIC DNA]</scope>
</reference>
<protein>
    <submittedName>
        <fullName evidence="2">Uncharacterized protein</fullName>
    </submittedName>
</protein>
<accession>A0A4C1WMC9</accession>
<comment type="caution">
    <text evidence="2">The sequence shown here is derived from an EMBL/GenBank/DDBJ whole genome shotgun (WGS) entry which is preliminary data.</text>
</comment>
<evidence type="ECO:0000256" key="1">
    <source>
        <dbReference type="SAM" id="MobiDB-lite"/>
    </source>
</evidence>
<dbReference type="AlphaFoldDB" id="A0A4C1WMC9"/>
<sequence length="209" mass="24115">MTRVAWVLTDRSSRTAAFARFHPRSGFDAVKEPSRWRSTCHKTTDAAICCARGRPIIVEWERDARHSAGLSLVRFKQQYPKLEVGSVLELKTELELRAKSGSAVELKDTKCCMKERERVSHVRENKTFHFKERETSLWPSAAPAQAATVTCSEIYQLRPVYVSVRVNRPRQHRRYDFNTDNRKSKTNRRDPAALAPRRGEHVKVDLIPI</sequence>